<reference evidence="10" key="2">
    <citation type="journal article" date="2021" name="PeerJ">
        <title>Extensive microbial diversity within the chicken gut microbiome revealed by metagenomics and culture.</title>
        <authorList>
            <person name="Gilroy R."/>
            <person name="Ravi A."/>
            <person name="Getino M."/>
            <person name="Pursley I."/>
            <person name="Horton D.L."/>
            <person name="Alikhan N.F."/>
            <person name="Baker D."/>
            <person name="Gharbi K."/>
            <person name="Hall N."/>
            <person name="Watson M."/>
            <person name="Adriaenssens E.M."/>
            <person name="Foster-Nyarko E."/>
            <person name="Jarju S."/>
            <person name="Secka A."/>
            <person name="Antonio M."/>
            <person name="Oren A."/>
            <person name="Chaudhuri R.R."/>
            <person name="La Ragione R."/>
            <person name="Hildebrand F."/>
            <person name="Pallen M.J."/>
        </authorList>
    </citation>
    <scope>NUCLEOTIDE SEQUENCE</scope>
    <source>
        <strain evidence="10">CHK152-2871</strain>
    </source>
</reference>
<dbReference type="GO" id="GO:0015093">
    <property type="term" value="F:ferrous iron transmembrane transporter activity"/>
    <property type="evidence" value="ECO:0007669"/>
    <property type="project" value="TreeGrafter"/>
</dbReference>
<keyword evidence="6 7" id="KW-0472">Membrane</keyword>
<reference evidence="10" key="1">
    <citation type="submission" date="2020-10" db="EMBL/GenBank/DDBJ databases">
        <authorList>
            <person name="Gilroy R."/>
        </authorList>
    </citation>
    <scope>NUCLEOTIDE SEQUENCE</scope>
    <source>
        <strain evidence="10">CHK152-2871</strain>
    </source>
</reference>
<feature type="transmembrane region" description="Helical" evidence="7">
    <location>
        <begin position="180"/>
        <end position="197"/>
    </location>
</feature>
<dbReference type="InterPro" id="IPR036837">
    <property type="entry name" value="Cation_efflux_CTD_sf"/>
</dbReference>
<evidence type="ECO:0000256" key="7">
    <source>
        <dbReference type="SAM" id="Phobius"/>
    </source>
</evidence>
<keyword evidence="3" id="KW-0813">Transport</keyword>
<comment type="similarity">
    <text evidence="2">Belongs to the cation diffusion facilitator (CDF) transporter (TC 2.A.4) family.</text>
</comment>
<feature type="domain" description="Cation efflux protein cytoplasmic" evidence="9">
    <location>
        <begin position="212"/>
        <end position="291"/>
    </location>
</feature>
<accession>A0A9D1FIV1</accession>
<comment type="subcellular location">
    <subcellularLocation>
        <location evidence="1">Membrane</location>
        <topology evidence="1">Multi-pass membrane protein</topology>
    </subcellularLocation>
</comment>
<keyword evidence="4 7" id="KW-0812">Transmembrane</keyword>
<feature type="transmembrane region" description="Helical" evidence="7">
    <location>
        <begin position="12"/>
        <end position="37"/>
    </location>
</feature>
<dbReference type="GO" id="GO:0005886">
    <property type="term" value="C:plasma membrane"/>
    <property type="evidence" value="ECO:0007669"/>
    <property type="project" value="TreeGrafter"/>
</dbReference>
<organism evidence="10 11">
    <name type="scientific">Candidatus Galligastranaerophilus intestinavium</name>
    <dbReference type="NCBI Taxonomy" id="2840836"/>
    <lineage>
        <taxon>Bacteria</taxon>
        <taxon>Candidatus Galligastranaerophilus</taxon>
    </lineage>
</organism>
<dbReference type="GO" id="GO:0015086">
    <property type="term" value="F:cadmium ion transmembrane transporter activity"/>
    <property type="evidence" value="ECO:0007669"/>
    <property type="project" value="TreeGrafter"/>
</dbReference>
<dbReference type="AlphaFoldDB" id="A0A9D1FIV1"/>
<dbReference type="PANTHER" id="PTHR43840">
    <property type="entry name" value="MITOCHONDRIAL METAL TRANSPORTER 1-RELATED"/>
    <property type="match status" value="1"/>
</dbReference>
<feature type="transmembrane region" description="Helical" evidence="7">
    <location>
        <begin position="113"/>
        <end position="136"/>
    </location>
</feature>
<dbReference type="SUPFAM" id="SSF161111">
    <property type="entry name" value="Cation efflux protein transmembrane domain-like"/>
    <property type="match status" value="1"/>
</dbReference>
<evidence type="ECO:0000256" key="5">
    <source>
        <dbReference type="ARBA" id="ARBA00022989"/>
    </source>
</evidence>
<dbReference type="Gene3D" id="1.20.1510.10">
    <property type="entry name" value="Cation efflux protein transmembrane domain"/>
    <property type="match status" value="1"/>
</dbReference>
<evidence type="ECO:0000256" key="1">
    <source>
        <dbReference type="ARBA" id="ARBA00004141"/>
    </source>
</evidence>
<dbReference type="PANTHER" id="PTHR43840:SF15">
    <property type="entry name" value="MITOCHONDRIAL METAL TRANSPORTER 1-RELATED"/>
    <property type="match status" value="1"/>
</dbReference>
<gene>
    <name evidence="10" type="ORF">IAA86_05855</name>
</gene>
<dbReference type="Proteomes" id="UP000886865">
    <property type="component" value="Unassembled WGS sequence"/>
</dbReference>
<feature type="transmembrane region" description="Helical" evidence="7">
    <location>
        <begin position="81"/>
        <end position="101"/>
    </location>
</feature>
<proteinExistence type="inferred from homology"/>
<evidence type="ECO:0000313" key="11">
    <source>
        <dbReference type="Proteomes" id="UP000886865"/>
    </source>
</evidence>
<evidence type="ECO:0000256" key="3">
    <source>
        <dbReference type="ARBA" id="ARBA00022448"/>
    </source>
</evidence>
<dbReference type="InterPro" id="IPR027470">
    <property type="entry name" value="Cation_efflux_CTD"/>
</dbReference>
<dbReference type="InterPro" id="IPR050291">
    <property type="entry name" value="CDF_Transporter"/>
</dbReference>
<dbReference type="Pfam" id="PF01545">
    <property type="entry name" value="Cation_efflux"/>
    <property type="match status" value="1"/>
</dbReference>
<comment type="caution">
    <text evidence="10">The sequence shown here is derived from an EMBL/GenBank/DDBJ whole genome shotgun (WGS) entry which is preliminary data.</text>
</comment>
<dbReference type="GO" id="GO:0006882">
    <property type="term" value="P:intracellular zinc ion homeostasis"/>
    <property type="evidence" value="ECO:0007669"/>
    <property type="project" value="TreeGrafter"/>
</dbReference>
<evidence type="ECO:0000256" key="2">
    <source>
        <dbReference type="ARBA" id="ARBA00008114"/>
    </source>
</evidence>
<evidence type="ECO:0000313" key="10">
    <source>
        <dbReference type="EMBL" id="HIS74524.1"/>
    </source>
</evidence>
<dbReference type="InterPro" id="IPR058533">
    <property type="entry name" value="Cation_efflux_TM"/>
</dbReference>
<dbReference type="SUPFAM" id="SSF160240">
    <property type="entry name" value="Cation efflux protein cytoplasmic domain-like"/>
    <property type="match status" value="1"/>
</dbReference>
<evidence type="ECO:0000259" key="8">
    <source>
        <dbReference type="Pfam" id="PF01545"/>
    </source>
</evidence>
<dbReference type="InterPro" id="IPR027469">
    <property type="entry name" value="Cation_efflux_TMD_sf"/>
</dbReference>
<name>A0A9D1FIV1_9BACT</name>
<sequence>MVNTQAKEKKFSAAVSVVSNIVLIIIKSIAGILSGSISVLSEALHSLADLSASCLAYFSVSKSSKPADEDHPFGHGKYEDLAGFIEAILIILTAIYILFAACEKIINGVNNEIHTTIGISIMFLSVIVNWLVSSYLHNIAIKTDSIALKTDAEHLRADIYSSLGIIAGLIAVHITGLNILDPIIAIFVASIILRTGIKLTKQSSNNLLDGALPKEDKSKIDEVLNDFKAHGVIGTKQIRTSKSGSKRLIQMIIYLPSGMTLIEAHDICDKIETKIKEKLKNCDIMIHAEPYCVCSQK</sequence>
<evidence type="ECO:0000256" key="6">
    <source>
        <dbReference type="ARBA" id="ARBA00023136"/>
    </source>
</evidence>
<protein>
    <submittedName>
        <fullName evidence="10">Cation transporter</fullName>
    </submittedName>
</protein>
<keyword evidence="5 7" id="KW-1133">Transmembrane helix</keyword>
<dbReference type="GO" id="GO:0015341">
    <property type="term" value="F:zinc efflux antiporter activity"/>
    <property type="evidence" value="ECO:0007669"/>
    <property type="project" value="TreeGrafter"/>
</dbReference>
<dbReference type="Gene3D" id="3.30.70.1350">
    <property type="entry name" value="Cation efflux protein, cytoplasmic domain"/>
    <property type="match status" value="1"/>
</dbReference>
<dbReference type="InterPro" id="IPR002524">
    <property type="entry name" value="Cation_efflux"/>
</dbReference>
<dbReference type="EMBL" id="DVJQ01000049">
    <property type="protein sequence ID" value="HIS74524.1"/>
    <property type="molecule type" value="Genomic_DNA"/>
</dbReference>
<evidence type="ECO:0000259" key="9">
    <source>
        <dbReference type="Pfam" id="PF16916"/>
    </source>
</evidence>
<dbReference type="Pfam" id="PF16916">
    <property type="entry name" value="ZT_dimer"/>
    <property type="match status" value="1"/>
</dbReference>
<feature type="domain" description="Cation efflux protein transmembrane" evidence="8">
    <location>
        <begin position="14"/>
        <end position="208"/>
    </location>
</feature>
<evidence type="ECO:0000256" key="4">
    <source>
        <dbReference type="ARBA" id="ARBA00022692"/>
    </source>
</evidence>
<dbReference type="NCBIfam" id="TIGR01297">
    <property type="entry name" value="CDF"/>
    <property type="match status" value="1"/>
</dbReference>